<dbReference type="AlphaFoldDB" id="A0A3E1K9Y4"/>
<feature type="domain" description="Amidohydrolase-related" evidence="2">
    <location>
        <begin position="80"/>
        <end position="465"/>
    </location>
</feature>
<protein>
    <recommendedName>
        <fullName evidence="2">Amidohydrolase-related domain-containing protein</fullName>
    </recommendedName>
</protein>
<feature type="signal peptide" evidence="1">
    <location>
        <begin position="1"/>
        <end position="24"/>
    </location>
</feature>
<evidence type="ECO:0000256" key="1">
    <source>
        <dbReference type="SAM" id="SignalP"/>
    </source>
</evidence>
<dbReference type="SUPFAM" id="SSF51338">
    <property type="entry name" value="Composite domain of metallo-dependent hydrolases"/>
    <property type="match status" value="1"/>
</dbReference>
<keyword evidence="1" id="KW-0732">Signal</keyword>
<dbReference type="SUPFAM" id="SSF51556">
    <property type="entry name" value="Metallo-dependent hydrolases"/>
    <property type="match status" value="1"/>
</dbReference>
<dbReference type="InterPro" id="IPR006680">
    <property type="entry name" value="Amidohydro-rel"/>
</dbReference>
<evidence type="ECO:0000313" key="3">
    <source>
        <dbReference type="EMBL" id="RFF30879.1"/>
    </source>
</evidence>
<proteinExistence type="predicted"/>
<dbReference type="PANTHER" id="PTHR43135">
    <property type="entry name" value="ALPHA-D-RIBOSE 1-METHYLPHOSPHONATE 5-TRIPHOSPHATE DIPHOSPHATASE"/>
    <property type="match status" value="1"/>
</dbReference>
<comment type="caution">
    <text evidence="3">The sequence shown here is derived from an EMBL/GenBank/DDBJ whole genome shotgun (WGS) entry which is preliminary data.</text>
</comment>
<sequence length="475" mass="49759">MQGKSMKRILFLLVLAAGAAPAWAESLALVGATVHDGTSRPAIEDGVIVVEDGRIACVGARSACELPDGARSVDLAGRHVAPGLVDGHVHYAQTGWIDGRPDSGIAIDHYDYQSQQASLSEHPERWHRAWLCSGVTAVYDVGGLPWTLKVDENGADGPVRPHYRAAGPLITHYEPVFGVLSAGGQDTFLPMDSDAAALESVAELAAMGAEAVKVWYLDPPAGEVEALDARLGLIGEAAREAGLPLIVHATELRNAKAALRAGAQMLVHSVVDQPVDAEFLDLMRAGNTFYAPTLIVSSNWRRAVASVRLGLEAPALDDPNGCVDAETRRVIGEADTFADDPSPEAVAAAYSSLEAAALEEAVARANLLRVFEAGLPIVTSTDAGNPLTVHGPSIYSEIEAMAAAGLAPAEILRMSTRNGAAAMGRLEEFGTLAAGKLADLIVLADDPSESASAYRSITHVMRAGELSPVSEYSAK</sequence>
<evidence type="ECO:0000313" key="4">
    <source>
        <dbReference type="Proteomes" id="UP000260351"/>
    </source>
</evidence>
<dbReference type="OrthoDB" id="9807210at2"/>
<feature type="chain" id="PRO_5017555745" description="Amidohydrolase-related domain-containing protein" evidence="1">
    <location>
        <begin position="25"/>
        <end position="475"/>
    </location>
</feature>
<dbReference type="Gene3D" id="3.20.20.140">
    <property type="entry name" value="Metal-dependent hydrolases"/>
    <property type="match status" value="1"/>
</dbReference>
<gene>
    <name evidence="3" type="ORF">DZC52_06445</name>
</gene>
<dbReference type="Gene3D" id="2.30.40.10">
    <property type="entry name" value="Urease, subunit C, domain 1"/>
    <property type="match status" value="1"/>
</dbReference>
<dbReference type="InterPro" id="IPR032466">
    <property type="entry name" value="Metal_Hydrolase"/>
</dbReference>
<name>A0A3E1K9Y4_9GAMM</name>
<accession>A0A3E1K9Y4</accession>
<dbReference type="InterPro" id="IPR011059">
    <property type="entry name" value="Metal-dep_hydrolase_composite"/>
</dbReference>
<dbReference type="InterPro" id="IPR051781">
    <property type="entry name" value="Metallo-dep_Hydrolase"/>
</dbReference>
<dbReference type="GO" id="GO:0016810">
    <property type="term" value="F:hydrolase activity, acting on carbon-nitrogen (but not peptide) bonds"/>
    <property type="evidence" value="ECO:0007669"/>
    <property type="project" value="InterPro"/>
</dbReference>
<dbReference type="Proteomes" id="UP000260351">
    <property type="component" value="Unassembled WGS sequence"/>
</dbReference>
<dbReference type="EMBL" id="QUZK01000029">
    <property type="protein sequence ID" value="RFF30879.1"/>
    <property type="molecule type" value="Genomic_DNA"/>
</dbReference>
<keyword evidence="4" id="KW-1185">Reference proteome</keyword>
<evidence type="ECO:0000259" key="2">
    <source>
        <dbReference type="Pfam" id="PF01979"/>
    </source>
</evidence>
<dbReference type="Pfam" id="PF01979">
    <property type="entry name" value="Amidohydro_1"/>
    <property type="match status" value="1"/>
</dbReference>
<reference evidence="3 4" key="1">
    <citation type="submission" date="2018-08" db="EMBL/GenBank/DDBJ databases">
        <title>Wenzhouxiangella salilacus sp. nov., a novel bacterium isolated from a saline lake in Xinjiang Province, China.</title>
        <authorList>
            <person name="Han S."/>
        </authorList>
    </citation>
    <scope>NUCLEOTIDE SEQUENCE [LARGE SCALE GENOMIC DNA]</scope>
    <source>
        <strain evidence="3 4">XDB06</strain>
    </source>
</reference>
<dbReference type="PANTHER" id="PTHR43135:SF3">
    <property type="entry name" value="ALPHA-D-RIBOSE 1-METHYLPHOSPHONATE 5-TRIPHOSPHATE DIPHOSPHATASE"/>
    <property type="match status" value="1"/>
</dbReference>
<organism evidence="3 4">
    <name type="scientific">Wenzhouxiangella sediminis</name>
    <dbReference type="NCBI Taxonomy" id="1792836"/>
    <lineage>
        <taxon>Bacteria</taxon>
        <taxon>Pseudomonadati</taxon>
        <taxon>Pseudomonadota</taxon>
        <taxon>Gammaproteobacteria</taxon>
        <taxon>Chromatiales</taxon>
        <taxon>Wenzhouxiangellaceae</taxon>
        <taxon>Wenzhouxiangella</taxon>
    </lineage>
</organism>